<dbReference type="InterPro" id="IPR004360">
    <property type="entry name" value="Glyas_Fos-R_dOase_dom"/>
</dbReference>
<gene>
    <name evidence="2" type="ORF">SAMN06295964_0756</name>
</gene>
<reference evidence="3" key="1">
    <citation type="submission" date="2017-02" db="EMBL/GenBank/DDBJ databases">
        <authorList>
            <person name="Varghese N."/>
            <person name="Submissions S."/>
        </authorList>
    </citation>
    <scope>NUCLEOTIDE SEQUENCE [LARGE SCALE GENOMIC DNA]</scope>
    <source>
        <strain evidence="3">9H-4</strain>
    </source>
</reference>
<feature type="domain" description="VOC" evidence="1">
    <location>
        <begin position="14"/>
        <end position="136"/>
    </location>
</feature>
<dbReference type="PANTHER" id="PTHR36503">
    <property type="entry name" value="BLR2520 PROTEIN"/>
    <property type="match status" value="1"/>
</dbReference>
<accession>A0A1T4YUL9</accession>
<organism evidence="2 3">
    <name type="scientific">Aeromicrobium choanae</name>
    <dbReference type="NCBI Taxonomy" id="1736691"/>
    <lineage>
        <taxon>Bacteria</taxon>
        <taxon>Bacillati</taxon>
        <taxon>Actinomycetota</taxon>
        <taxon>Actinomycetes</taxon>
        <taxon>Propionibacteriales</taxon>
        <taxon>Nocardioidaceae</taxon>
        <taxon>Aeromicrobium</taxon>
    </lineage>
</organism>
<dbReference type="InterPro" id="IPR029068">
    <property type="entry name" value="Glyas_Bleomycin-R_OHBP_Dase"/>
</dbReference>
<dbReference type="Gene3D" id="3.10.180.10">
    <property type="entry name" value="2,3-Dihydroxybiphenyl 1,2-Dioxygenase, domain 1"/>
    <property type="match status" value="1"/>
</dbReference>
<dbReference type="AlphaFoldDB" id="A0A1T4YUL9"/>
<name>A0A1T4YUL9_9ACTN</name>
<dbReference type="InterPro" id="IPR037523">
    <property type="entry name" value="VOC_core"/>
</dbReference>
<dbReference type="PROSITE" id="PS51819">
    <property type="entry name" value="VOC"/>
    <property type="match status" value="1"/>
</dbReference>
<protein>
    <recommendedName>
        <fullName evidence="1">VOC domain-containing protein</fullName>
    </recommendedName>
</protein>
<keyword evidence="3" id="KW-1185">Reference proteome</keyword>
<dbReference type="Pfam" id="PF00903">
    <property type="entry name" value="Glyoxalase"/>
    <property type="match status" value="1"/>
</dbReference>
<dbReference type="EMBL" id="LT796768">
    <property type="protein sequence ID" value="SKB04925.1"/>
    <property type="molecule type" value="Genomic_DNA"/>
</dbReference>
<sequence>MSEAAASVSDMDQRLSLITLGVADLGRARAFYEEGLGFTKDNDEDDIVFYQLPGLVLALWTREGLAADAAVEDTGAAFSGITLAQNVGSPDEVDAVIEQARTAGARVLKPAREAEWGGYSGYVADPDGHLWEIAHNPFWTVHEDGRTTLR</sequence>
<evidence type="ECO:0000259" key="1">
    <source>
        <dbReference type="PROSITE" id="PS51819"/>
    </source>
</evidence>
<dbReference type="PANTHER" id="PTHR36503:SF1">
    <property type="entry name" value="BLR2520 PROTEIN"/>
    <property type="match status" value="1"/>
</dbReference>
<dbReference type="Proteomes" id="UP000191040">
    <property type="component" value="Chromosome I"/>
</dbReference>
<dbReference type="CDD" id="cd07251">
    <property type="entry name" value="VOC_like"/>
    <property type="match status" value="1"/>
</dbReference>
<evidence type="ECO:0000313" key="3">
    <source>
        <dbReference type="Proteomes" id="UP000191040"/>
    </source>
</evidence>
<proteinExistence type="predicted"/>
<evidence type="ECO:0000313" key="2">
    <source>
        <dbReference type="EMBL" id="SKB04925.1"/>
    </source>
</evidence>
<dbReference type="SUPFAM" id="SSF54593">
    <property type="entry name" value="Glyoxalase/Bleomycin resistance protein/Dihydroxybiphenyl dioxygenase"/>
    <property type="match status" value="1"/>
</dbReference>